<dbReference type="PROSITE" id="PS51462">
    <property type="entry name" value="NUDIX"/>
    <property type="match status" value="1"/>
</dbReference>
<comment type="cofactor">
    <cofactor evidence="1">
        <name>Mg(2+)</name>
        <dbReference type="ChEBI" id="CHEBI:18420"/>
    </cofactor>
</comment>
<reference evidence="4 5" key="1">
    <citation type="submission" date="2016-04" db="EMBL/GenBank/DDBJ databases">
        <title>A degradative enzymes factory behind the ericoid mycorrhizal symbiosis.</title>
        <authorList>
            <consortium name="DOE Joint Genome Institute"/>
            <person name="Martino E."/>
            <person name="Morin E."/>
            <person name="Grelet G."/>
            <person name="Kuo A."/>
            <person name="Kohler A."/>
            <person name="Daghino S."/>
            <person name="Barry K."/>
            <person name="Choi C."/>
            <person name="Cichocki N."/>
            <person name="Clum A."/>
            <person name="Copeland A."/>
            <person name="Hainaut M."/>
            <person name="Haridas S."/>
            <person name="Labutti K."/>
            <person name="Lindquist E."/>
            <person name="Lipzen A."/>
            <person name="Khouja H.-R."/>
            <person name="Murat C."/>
            <person name="Ohm R."/>
            <person name="Olson A."/>
            <person name="Spatafora J."/>
            <person name="Veneault-Fourrey C."/>
            <person name="Henrissat B."/>
            <person name="Grigoriev I."/>
            <person name="Martin F."/>
            <person name="Perotto S."/>
        </authorList>
    </citation>
    <scope>NUCLEOTIDE SEQUENCE [LARGE SCALE GENOMIC DNA]</scope>
    <source>
        <strain evidence="4 5">E</strain>
    </source>
</reference>
<dbReference type="PANTHER" id="PTHR43046:SF14">
    <property type="entry name" value="MUTT_NUDIX FAMILY PROTEIN"/>
    <property type="match status" value="1"/>
</dbReference>
<dbReference type="STRING" id="1095630.A0A2J6TN66"/>
<dbReference type="Proteomes" id="UP000235371">
    <property type="component" value="Unassembled WGS sequence"/>
</dbReference>
<feature type="domain" description="Nudix hydrolase" evidence="3">
    <location>
        <begin position="12"/>
        <end position="141"/>
    </location>
</feature>
<name>A0A2J6TN66_9HELO</name>
<evidence type="ECO:0000256" key="1">
    <source>
        <dbReference type="ARBA" id="ARBA00001946"/>
    </source>
</evidence>
<organism evidence="4 5">
    <name type="scientific">Hyaloscypha bicolor E</name>
    <dbReference type="NCBI Taxonomy" id="1095630"/>
    <lineage>
        <taxon>Eukaryota</taxon>
        <taxon>Fungi</taxon>
        <taxon>Dikarya</taxon>
        <taxon>Ascomycota</taxon>
        <taxon>Pezizomycotina</taxon>
        <taxon>Leotiomycetes</taxon>
        <taxon>Helotiales</taxon>
        <taxon>Hyaloscyphaceae</taxon>
        <taxon>Hyaloscypha</taxon>
        <taxon>Hyaloscypha bicolor</taxon>
    </lineage>
</organism>
<protein>
    <recommendedName>
        <fullName evidence="3">Nudix hydrolase domain-containing protein</fullName>
    </recommendedName>
</protein>
<evidence type="ECO:0000256" key="2">
    <source>
        <dbReference type="ARBA" id="ARBA00022801"/>
    </source>
</evidence>
<dbReference type="PANTHER" id="PTHR43046">
    <property type="entry name" value="GDP-MANNOSE MANNOSYL HYDROLASE"/>
    <property type="match status" value="1"/>
</dbReference>
<dbReference type="RefSeq" id="XP_024741378.1">
    <property type="nucleotide sequence ID" value="XM_024874081.1"/>
</dbReference>
<keyword evidence="5" id="KW-1185">Reference proteome</keyword>
<accession>A0A2J6TN66</accession>
<dbReference type="OrthoDB" id="2011998at2759"/>
<feature type="non-terminal residue" evidence="4">
    <location>
        <position position="1"/>
    </location>
</feature>
<dbReference type="Pfam" id="PF00293">
    <property type="entry name" value="NUDIX"/>
    <property type="match status" value="1"/>
</dbReference>
<dbReference type="Gene3D" id="3.90.79.10">
    <property type="entry name" value="Nucleoside Triphosphate Pyrophosphohydrolase"/>
    <property type="match status" value="1"/>
</dbReference>
<sequence length="167" mass="18958">KAIGVKEDHQYTERQAVRTIVMSITGDIAIIHVKKEIYYKLPGGGIEAGENHQVAGRRETMEEIGCRVKMSKRCLAIVEEWRNDLHQISYCYVTHVLEDTGATSLTQEEIDEGLEHRWVHVNAAIKLMKEAKPASILGSPIKERDLYFGEKFAAALEPPADPHHLWR</sequence>
<dbReference type="InterPro" id="IPR000086">
    <property type="entry name" value="NUDIX_hydrolase_dom"/>
</dbReference>
<dbReference type="InParanoid" id="A0A2J6TN66"/>
<evidence type="ECO:0000313" key="4">
    <source>
        <dbReference type="EMBL" id="PMD64474.1"/>
    </source>
</evidence>
<dbReference type="GeneID" id="36582161"/>
<dbReference type="SUPFAM" id="SSF55811">
    <property type="entry name" value="Nudix"/>
    <property type="match status" value="1"/>
</dbReference>
<proteinExistence type="predicted"/>
<keyword evidence="2" id="KW-0378">Hydrolase</keyword>
<dbReference type="GO" id="GO:0016787">
    <property type="term" value="F:hydrolase activity"/>
    <property type="evidence" value="ECO:0007669"/>
    <property type="project" value="UniProtKB-KW"/>
</dbReference>
<dbReference type="EMBL" id="KZ613754">
    <property type="protein sequence ID" value="PMD64474.1"/>
    <property type="molecule type" value="Genomic_DNA"/>
</dbReference>
<gene>
    <name evidence="4" type="ORF">K444DRAFT_520904</name>
</gene>
<evidence type="ECO:0000259" key="3">
    <source>
        <dbReference type="PROSITE" id="PS51462"/>
    </source>
</evidence>
<dbReference type="InterPro" id="IPR015797">
    <property type="entry name" value="NUDIX_hydrolase-like_dom_sf"/>
</dbReference>
<evidence type="ECO:0000313" key="5">
    <source>
        <dbReference type="Proteomes" id="UP000235371"/>
    </source>
</evidence>
<dbReference type="AlphaFoldDB" id="A0A2J6TN66"/>